<dbReference type="EMBL" id="MNCJ02000316">
    <property type="protein sequence ID" value="KAF5820783.1"/>
    <property type="molecule type" value="Genomic_DNA"/>
</dbReference>
<evidence type="ECO:0000313" key="3">
    <source>
        <dbReference type="Proteomes" id="UP000215914"/>
    </source>
</evidence>
<protein>
    <submittedName>
        <fullName evidence="2">Uncharacterized protein</fullName>
    </submittedName>
</protein>
<sequence length="63" mass="7264">MPEIEEFSRSEPSSLEFYNETVLAHHFGIPRLAFSLSRLTSLKTEDNVKAVRRPPRKPFISFG</sequence>
<gene>
    <name evidence="2" type="ORF">HannXRQ_Chr01g0005031</name>
    <name evidence="1" type="ORF">HanXRQr2_Chr01g0006091</name>
</gene>
<dbReference type="AlphaFoldDB" id="A0A251VM38"/>
<evidence type="ECO:0000313" key="1">
    <source>
        <dbReference type="EMBL" id="KAF5820783.1"/>
    </source>
</evidence>
<accession>A0A251VM38</accession>
<evidence type="ECO:0000313" key="2">
    <source>
        <dbReference type="EMBL" id="OTG36203.1"/>
    </source>
</evidence>
<reference evidence="1" key="3">
    <citation type="submission" date="2020-06" db="EMBL/GenBank/DDBJ databases">
        <title>Helianthus annuus Genome sequencing and assembly Release 2.</title>
        <authorList>
            <person name="Gouzy J."/>
            <person name="Langlade N."/>
            <person name="Munos S."/>
        </authorList>
    </citation>
    <scope>NUCLEOTIDE SEQUENCE</scope>
    <source>
        <tissue evidence="1">Leaves</tissue>
    </source>
</reference>
<reference evidence="1 3" key="1">
    <citation type="journal article" date="2017" name="Nature">
        <title>The sunflower genome provides insights into oil metabolism, flowering and Asterid evolution.</title>
        <authorList>
            <person name="Badouin H."/>
            <person name="Gouzy J."/>
            <person name="Grassa C.J."/>
            <person name="Murat F."/>
            <person name="Staton S.E."/>
            <person name="Cottret L."/>
            <person name="Lelandais-Briere C."/>
            <person name="Owens G.L."/>
            <person name="Carrere S."/>
            <person name="Mayjonade B."/>
            <person name="Legrand L."/>
            <person name="Gill N."/>
            <person name="Kane N.C."/>
            <person name="Bowers J.E."/>
            <person name="Hubner S."/>
            <person name="Bellec A."/>
            <person name="Berard A."/>
            <person name="Berges H."/>
            <person name="Blanchet N."/>
            <person name="Boniface M.C."/>
            <person name="Brunel D."/>
            <person name="Catrice O."/>
            <person name="Chaidir N."/>
            <person name="Claudel C."/>
            <person name="Donnadieu C."/>
            <person name="Faraut T."/>
            <person name="Fievet G."/>
            <person name="Helmstetter N."/>
            <person name="King M."/>
            <person name="Knapp S.J."/>
            <person name="Lai Z."/>
            <person name="Le Paslier M.C."/>
            <person name="Lippi Y."/>
            <person name="Lorenzon L."/>
            <person name="Mandel J.R."/>
            <person name="Marage G."/>
            <person name="Marchand G."/>
            <person name="Marquand E."/>
            <person name="Bret-Mestries E."/>
            <person name="Morien E."/>
            <person name="Nambeesan S."/>
            <person name="Nguyen T."/>
            <person name="Pegot-Espagnet P."/>
            <person name="Pouilly N."/>
            <person name="Raftis F."/>
            <person name="Sallet E."/>
            <person name="Schiex T."/>
            <person name="Thomas J."/>
            <person name="Vandecasteele C."/>
            <person name="Vares D."/>
            <person name="Vear F."/>
            <person name="Vautrin S."/>
            <person name="Crespi M."/>
            <person name="Mangin B."/>
            <person name="Burke J.M."/>
            <person name="Salse J."/>
            <person name="Munos S."/>
            <person name="Vincourt P."/>
            <person name="Rieseberg L.H."/>
            <person name="Langlade N.B."/>
        </authorList>
    </citation>
    <scope>NUCLEOTIDE SEQUENCE [LARGE SCALE GENOMIC DNA]</scope>
    <source>
        <strain evidence="3">cv. SF193</strain>
        <tissue evidence="1">Leaves</tissue>
    </source>
</reference>
<organism evidence="2 3">
    <name type="scientific">Helianthus annuus</name>
    <name type="common">Common sunflower</name>
    <dbReference type="NCBI Taxonomy" id="4232"/>
    <lineage>
        <taxon>Eukaryota</taxon>
        <taxon>Viridiplantae</taxon>
        <taxon>Streptophyta</taxon>
        <taxon>Embryophyta</taxon>
        <taxon>Tracheophyta</taxon>
        <taxon>Spermatophyta</taxon>
        <taxon>Magnoliopsida</taxon>
        <taxon>eudicotyledons</taxon>
        <taxon>Gunneridae</taxon>
        <taxon>Pentapetalae</taxon>
        <taxon>asterids</taxon>
        <taxon>campanulids</taxon>
        <taxon>Asterales</taxon>
        <taxon>Asteraceae</taxon>
        <taxon>Asteroideae</taxon>
        <taxon>Heliantheae alliance</taxon>
        <taxon>Heliantheae</taxon>
        <taxon>Helianthus</taxon>
    </lineage>
</organism>
<dbReference type="InParanoid" id="A0A251VM38"/>
<name>A0A251VM38_HELAN</name>
<dbReference type="Proteomes" id="UP000215914">
    <property type="component" value="Chromosome 1"/>
</dbReference>
<dbReference type="Gramene" id="mRNA:HanXRQr2_Chr01g0006091">
    <property type="protein sequence ID" value="mRNA:HanXRQr2_Chr01g0006091"/>
    <property type="gene ID" value="HanXRQr2_Chr01g0006091"/>
</dbReference>
<dbReference type="EMBL" id="CM007890">
    <property type="protein sequence ID" value="OTG36203.1"/>
    <property type="molecule type" value="Genomic_DNA"/>
</dbReference>
<keyword evidence="3" id="KW-1185">Reference proteome</keyword>
<reference evidence="2" key="2">
    <citation type="submission" date="2017-02" db="EMBL/GenBank/DDBJ databases">
        <title>Sunflower complete genome.</title>
        <authorList>
            <person name="Langlade N."/>
            <person name="Munos S."/>
        </authorList>
    </citation>
    <scope>NUCLEOTIDE SEQUENCE [LARGE SCALE GENOMIC DNA]</scope>
    <source>
        <tissue evidence="2">Leaves</tissue>
    </source>
</reference>
<proteinExistence type="predicted"/>